<dbReference type="CDD" id="cd02440">
    <property type="entry name" value="AdoMet_MTases"/>
    <property type="match status" value="1"/>
</dbReference>
<dbReference type="STRING" id="765912.Thimo_3552"/>
<dbReference type="Pfam" id="PF00590">
    <property type="entry name" value="TP_methylase"/>
    <property type="match status" value="1"/>
</dbReference>
<dbReference type="Proteomes" id="UP000010816">
    <property type="component" value="Chromosome"/>
</dbReference>
<dbReference type="AlphaFoldDB" id="L0H3P1"/>
<evidence type="ECO:0000256" key="2">
    <source>
        <dbReference type="ARBA" id="ARBA00022573"/>
    </source>
</evidence>
<evidence type="ECO:0000256" key="4">
    <source>
        <dbReference type="ARBA" id="ARBA00022679"/>
    </source>
</evidence>
<dbReference type="eggNOG" id="COG2242">
    <property type="taxonomic scope" value="Bacteria"/>
</dbReference>
<gene>
    <name evidence="7" type="ORF">Thimo_3552</name>
</gene>
<dbReference type="GO" id="GO:0032259">
    <property type="term" value="P:methylation"/>
    <property type="evidence" value="ECO:0007669"/>
    <property type="project" value="UniProtKB-KW"/>
</dbReference>
<evidence type="ECO:0000313" key="7">
    <source>
        <dbReference type="EMBL" id="AGA92209.1"/>
    </source>
</evidence>
<dbReference type="CDD" id="cd11644">
    <property type="entry name" value="Precorrin-6Y-MT"/>
    <property type="match status" value="1"/>
</dbReference>
<dbReference type="SUPFAM" id="SSF53335">
    <property type="entry name" value="S-adenosyl-L-methionine-dependent methyltransferases"/>
    <property type="match status" value="1"/>
</dbReference>
<dbReference type="PIRSF" id="PIRSF036428">
    <property type="entry name" value="CobL"/>
    <property type="match status" value="1"/>
</dbReference>
<dbReference type="Gene3D" id="3.30.950.10">
    <property type="entry name" value="Methyltransferase, Cobalt-precorrin-4 Transmethylase, Domain 2"/>
    <property type="match status" value="1"/>
</dbReference>
<dbReference type="Gene3D" id="3.40.1010.10">
    <property type="entry name" value="Cobalt-precorrin-4 Transmethylase, Domain 1"/>
    <property type="match status" value="1"/>
</dbReference>
<dbReference type="NCBIfam" id="TIGR02467">
    <property type="entry name" value="CbiE"/>
    <property type="match status" value="1"/>
</dbReference>
<dbReference type="HOGENOM" id="CLU_031955_0_0_6"/>
<evidence type="ECO:0000256" key="5">
    <source>
        <dbReference type="ARBA" id="ARBA00022691"/>
    </source>
</evidence>
<reference evidence="7 8" key="1">
    <citation type="submission" date="2011-09" db="EMBL/GenBank/DDBJ databases">
        <title>Complete sequence of chromosome of Thioflavicoccus mobilis 8321.</title>
        <authorList>
            <consortium name="US DOE Joint Genome Institute"/>
            <person name="Lucas S."/>
            <person name="Han J."/>
            <person name="Lapidus A."/>
            <person name="Cheng J.-F."/>
            <person name="Goodwin L."/>
            <person name="Pitluck S."/>
            <person name="Peters L."/>
            <person name="Ovchinnikova G."/>
            <person name="Lu M."/>
            <person name="Detter J.C."/>
            <person name="Han C."/>
            <person name="Tapia R."/>
            <person name="Land M."/>
            <person name="Hauser L."/>
            <person name="Kyrpides N."/>
            <person name="Ivanova N."/>
            <person name="Pagani I."/>
            <person name="Vogl K."/>
            <person name="Liu Z."/>
            <person name="Imhoff J."/>
            <person name="Thiel V."/>
            <person name="Frigaard N.-U."/>
            <person name="Bryant D."/>
            <person name="Woyke T."/>
        </authorList>
    </citation>
    <scope>NUCLEOTIDE SEQUENCE [LARGE SCALE GENOMIC DNA]</scope>
    <source>
        <strain evidence="7 8">8321</strain>
    </source>
</reference>
<dbReference type="KEGG" id="tmb:Thimo_3552"/>
<dbReference type="InterPro" id="IPR006365">
    <property type="entry name" value="Cbl_synth_CobL"/>
</dbReference>
<protein>
    <submittedName>
        <fullName evidence="7">Precorrin-6y C5,15-methyltransferase (Decarboxylating), CbiE subunit,precorrin-6Y C5,15-methyltransferase (Decarboxylating), CbiT subunit</fullName>
    </submittedName>
</protein>
<evidence type="ECO:0000259" key="6">
    <source>
        <dbReference type="Pfam" id="PF00590"/>
    </source>
</evidence>
<dbReference type="PANTHER" id="PTHR43182">
    <property type="entry name" value="COBALT-PRECORRIN-6B C(15)-METHYLTRANSFERASE (DECARBOXYLATING)"/>
    <property type="match status" value="1"/>
</dbReference>
<sequence length="417" mass="43712">MRRGELVMKDPQSGRVAPWLSIIGVGEDGVEGLGDAARELISAAELVVAGRRHLELAAPLIRGETRVWASPLAATLPELLARRGRPVAVLASGDPFHFGVGATLARHVAPAEMRVLPQPSSLSLAAARLGVALQDCAVVSLCGRPLATLRPALQPGARVLVLSADGETPRAVCAALADWGLGASRVTVLEALGGPRERRRTCAAETYDLADVDPLNLLAIEVAAGPGVRVLPHAPGLPDDWFEHDGQITKREVRALTLSSLRPMAGELLWDIGCGSGSVAIEWLLAHPGTRAIALDADVERATRAGRNAERLGVPHLEVRVGRAPEALAGLPAPAAIFIGGGARDRILIDACWAALPRGGRLVVNAVALETQQALVSVWQDHGGELCRLSLERPGPLGGLHALRPALPIIHWAGVKA</sequence>
<dbReference type="InterPro" id="IPR012818">
    <property type="entry name" value="CbiE"/>
</dbReference>
<keyword evidence="5" id="KW-0949">S-adenosyl-L-methionine</keyword>
<dbReference type="Gene3D" id="3.40.50.150">
    <property type="entry name" value="Vaccinia Virus protein VP39"/>
    <property type="match status" value="1"/>
</dbReference>
<dbReference type="PATRIC" id="fig|765912.4.peg.3481"/>
<feature type="domain" description="Tetrapyrrole methylase" evidence="6">
    <location>
        <begin position="20"/>
        <end position="204"/>
    </location>
</feature>
<dbReference type="InterPro" id="IPR000878">
    <property type="entry name" value="4pyrrol_Mease"/>
</dbReference>
<dbReference type="PANTHER" id="PTHR43182:SF1">
    <property type="entry name" value="COBALT-PRECORRIN-7 C(5)-METHYLTRANSFERASE"/>
    <property type="match status" value="1"/>
</dbReference>
<keyword evidence="8" id="KW-1185">Reference proteome</keyword>
<dbReference type="UniPathway" id="UPA00148"/>
<dbReference type="InterPro" id="IPR029063">
    <property type="entry name" value="SAM-dependent_MTases_sf"/>
</dbReference>
<name>L0H3P1_9GAMM</name>
<proteinExistence type="predicted"/>
<dbReference type="EMBL" id="CP003051">
    <property type="protein sequence ID" value="AGA92209.1"/>
    <property type="molecule type" value="Genomic_DNA"/>
</dbReference>
<evidence type="ECO:0000313" key="8">
    <source>
        <dbReference type="Proteomes" id="UP000010816"/>
    </source>
</evidence>
<dbReference type="InterPro" id="IPR050714">
    <property type="entry name" value="Cobalamin_biosynth_MTase"/>
</dbReference>
<keyword evidence="3 7" id="KW-0489">Methyltransferase</keyword>
<dbReference type="InterPro" id="IPR014777">
    <property type="entry name" value="4pyrrole_Mease_sub1"/>
</dbReference>
<dbReference type="InterPro" id="IPR014008">
    <property type="entry name" value="Cbl_synth_MTase_CbiT"/>
</dbReference>
<dbReference type="InterPro" id="IPR035996">
    <property type="entry name" value="4pyrrol_Methylase_sf"/>
</dbReference>
<accession>L0H3P1</accession>
<organism evidence="7 8">
    <name type="scientific">Thioflavicoccus mobilis 8321</name>
    <dbReference type="NCBI Taxonomy" id="765912"/>
    <lineage>
        <taxon>Bacteria</taxon>
        <taxon>Pseudomonadati</taxon>
        <taxon>Pseudomonadota</taxon>
        <taxon>Gammaproteobacteria</taxon>
        <taxon>Chromatiales</taxon>
        <taxon>Chromatiaceae</taxon>
        <taxon>Thioflavicoccus</taxon>
    </lineage>
</organism>
<dbReference type="NCBIfam" id="TIGR02469">
    <property type="entry name" value="CbiT"/>
    <property type="match status" value="1"/>
</dbReference>
<dbReference type="SUPFAM" id="SSF53790">
    <property type="entry name" value="Tetrapyrrole methylase"/>
    <property type="match status" value="1"/>
</dbReference>
<dbReference type="GO" id="GO:0009236">
    <property type="term" value="P:cobalamin biosynthetic process"/>
    <property type="evidence" value="ECO:0007669"/>
    <property type="project" value="UniProtKB-UniPathway"/>
</dbReference>
<dbReference type="GO" id="GO:0008276">
    <property type="term" value="F:protein methyltransferase activity"/>
    <property type="evidence" value="ECO:0007669"/>
    <property type="project" value="InterPro"/>
</dbReference>
<comment type="pathway">
    <text evidence="1">Cofactor biosynthesis; adenosylcobalamin biosynthesis.</text>
</comment>
<evidence type="ECO:0000256" key="1">
    <source>
        <dbReference type="ARBA" id="ARBA00004953"/>
    </source>
</evidence>
<dbReference type="InterPro" id="IPR014776">
    <property type="entry name" value="4pyrrole_Mease_sub2"/>
</dbReference>
<dbReference type="eggNOG" id="COG2241">
    <property type="taxonomic scope" value="Bacteria"/>
</dbReference>
<evidence type="ECO:0000256" key="3">
    <source>
        <dbReference type="ARBA" id="ARBA00022603"/>
    </source>
</evidence>
<keyword evidence="2" id="KW-0169">Cobalamin biosynthesis</keyword>
<keyword evidence="4 7" id="KW-0808">Transferase</keyword>